<keyword evidence="1 10" id="KW-0723">Serine/threonine-protein kinase</keyword>
<organism evidence="10">
    <name type="scientific">Xenopsylla cheopis</name>
    <name type="common">Oriental rat flea</name>
    <name type="synonym">Pulex cheopis</name>
    <dbReference type="NCBI Taxonomy" id="163159"/>
    <lineage>
        <taxon>Eukaryota</taxon>
        <taxon>Metazoa</taxon>
        <taxon>Ecdysozoa</taxon>
        <taxon>Arthropoda</taxon>
        <taxon>Hexapoda</taxon>
        <taxon>Insecta</taxon>
        <taxon>Pterygota</taxon>
        <taxon>Neoptera</taxon>
        <taxon>Endopterygota</taxon>
        <taxon>Siphonaptera</taxon>
        <taxon>Pulicidae</taxon>
        <taxon>Xenopsyllinae</taxon>
        <taxon>Xenopsylla</taxon>
    </lineage>
</organism>
<evidence type="ECO:0000259" key="9">
    <source>
        <dbReference type="PROSITE" id="PS50011"/>
    </source>
</evidence>
<name>A0A6M2DRC1_XENCH</name>
<feature type="compositionally biased region" description="Basic and acidic residues" evidence="8">
    <location>
        <begin position="132"/>
        <end position="159"/>
    </location>
</feature>
<dbReference type="EMBL" id="GIIL01004464">
    <property type="protein sequence ID" value="NOV48190.1"/>
    <property type="molecule type" value="Transcribed_RNA"/>
</dbReference>
<dbReference type="GO" id="GO:0005524">
    <property type="term" value="F:ATP binding"/>
    <property type="evidence" value="ECO:0007669"/>
    <property type="project" value="UniProtKB-UniRule"/>
</dbReference>
<dbReference type="AlphaFoldDB" id="A0A6M2DRC1"/>
<dbReference type="InterPro" id="IPR008271">
    <property type="entry name" value="Ser/Thr_kinase_AS"/>
</dbReference>
<evidence type="ECO:0000256" key="5">
    <source>
        <dbReference type="ARBA" id="ARBA00022840"/>
    </source>
</evidence>
<dbReference type="GO" id="GO:0043484">
    <property type="term" value="P:regulation of RNA splicing"/>
    <property type="evidence" value="ECO:0007669"/>
    <property type="project" value="TreeGrafter"/>
</dbReference>
<evidence type="ECO:0000256" key="8">
    <source>
        <dbReference type="SAM" id="MobiDB-lite"/>
    </source>
</evidence>
<dbReference type="SUPFAM" id="SSF56112">
    <property type="entry name" value="Protein kinase-like (PK-like)"/>
    <property type="match status" value="1"/>
</dbReference>
<evidence type="ECO:0000313" key="10">
    <source>
        <dbReference type="EMBL" id="NOV48190.1"/>
    </source>
</evidence>
<evidence type="ECO:0000256" key="3">
    <source>
        <dbReference type="ARBA" id="ARBA00022741"/>
    </source>
</evidence>
<dbReference type="PANTHER" id="PTHR45646">
    <property type="entry name" value="SERINE/THREONINE-PROTEIN KINASE DOA-RELATED"/>
    <property type="match status" value="1"/>
</dbReference>
<evidence type="ECO:0000256" key="2">
    <source>
        <dbReference type="ARBA" id="ARBA00022679"/>
    </source>
</evidence>
<reference evidence="10" key="1">
    <citation type="submission" date="2020-03" db="EMBL/GenBank/DDBJ databases">
        <title>Transcriptomic Profiling of the Digestive Tract of the Rat Flea, Xenopsylla cheopis, Following Blood Feeding and Infection with Yersinia pestis.</title>
        <authorList>
            <person name="Bland D.M."/>
            <person name="Martens C.A."/>
            <person name="Virtaneva K."/>
            <person name="Kanakabandi K."/>
            <person name="Long D."/>
            <person name="Rosenke R."/>
            <person name="Saturday G.A."/>
            <person name="Hoyt F.H."/>
            <person name="Bruno D.P."/>
            <person name="Ribeiro J.M.C."/>
            <person name="Hinnebusch J."/>
        </authorList>
    </citation>
    <scope>NUCLEOTIDE SEQUENCE</scope>
</reference>
<dbReference type="InterPro" id="IPR051175">
    <property type="entry name" value="CLK_kinases"/>
</dbReference>
<dbReference type="PROSITE" id="PS00108">
    <property type="entry name" value="PROTEIN_KINASE_ST"/>
    <property type="match status" value="1"/>
</dbReference>
<comment type="similarity">
    <text evidence="6">Belongs to the protein kinase superfamily. CMGC Ser/Thr protein kinase family. Lammer subfamily.</text>
</comment>
<evidence type="ECO:0000256" key="6">
    <source>
        <dbReference type="ARBA" id="ARBA00037966"/>
    </source>
</evidence>
<dbReference type="InterPro" id="IPR011009">
    <property type="entry name" value="Kinase-like_dom_sf"/>
</dbReference>
<sequence length="548" mass="65803">MQSLYEYWPSWWWCKDVQIFVQNMLDMMWRAFTPRNWENYGIVGEQQASTSFANTDFLNSSTKQSDRPITAVSKRKLPSYREVMPRSRTRSRSRSRRHNNHTNHRRDYSDEHHSIRIRSSSRRRRHHRSRSRNRERPTRRRNESGDHHRSYRRSSGERSYRRHHRHGDESSRRRTSTRERHQEGPINDDKEGHLLYKTGDIIGDRYEILGTLGEGTFGKVVKVKDTQDQTTCALKIIKNREKYRDAAMLEIKVLEKLSQFDPNSLFLCVRMFNWLNYYGHMCIAFEMLGVSIFDFLKENDYQPYPLDQIRHMAHQLCVAVRFLHQIRLTHTDLKPENILFVNSEYDIVIDEKYSSKPYRRVRDSEIRLIDFGSATFDHEHHSSVVSTRHYRAPEVMLELGWSQPCDVWSVGCILFELYHGSTLFQTHENREHFAMMERILGELPSKMTRRSKTSYFYKGELEWDDRSSSGRYVRENCKPLHKYLASDNEDERLLFELIDLMLEYDPSKRITLDESLKHEFFFKLPQHLRVDHTQVEFSRDKLYHSLSR</sequence>
<proteinExistence type="inferred from homology"/>
<feature type="compositionally biased region" description="Basic and acidic residues" evidence="8">
    <location>
        <begin position="166"/>
        <end position="192"/>
    </location>
</feature>
<feature type="domain" description="Protein kinase" evidence="9">
    <location>
        <begin position="206"/>
        <end position="521"/>
    </location>
</feature>
<dbReference type="PROSITE" id="PS50011">
    <property type="entry name" value="PROTEIN_KINASE_DOM"/>
    <property type="match status" value="1"/>
</dbReference>
<keyword evidence="3 7" id="KW-0547">Nucleotide-binding</keyword>
<evidence type="ECO:0000256" key="4">
    <source>
        <dbReference type="ARBA" id="ARBA00022777"/>
    </source>
</evidence>
<dbReference type="PANTHER" id="PTHR45646:SF11">
    <property type="entry name" value="SERINE_THREONINE-PROTEIN KINASE DOA"/>
    <property type="match status" value="1"/>
</dbReference>
<keyword evidence="4 10" id="KW-0418">Kinase</keyword>
<dbReference type="InterPro" id="IPR000719">
    <property type="entry name" value="Prot_kinase_dom"/>
</dbReference>
<keyword evidence="5 7" id="KW-0067">ATP-binding</keyword>
<dbReference type="Gene3D" id="1.10.510.10">
    <property type="entry name" value="Transferase(Phosphotransferase) domain 1"/>
    <property type="match status" value="1"/>
</dbReference>
<dbReference type="GO" id="GO:0005634">
    <property type="term" value="C:nucleus"/>
    <property type="evidence" value="ECO:0007669"/>
    <property type="project" value="TreeGrafter"/>
</dbReference>
<feature type="binding site" evidence="7">
    <location>
        <position position="235"/>
    </location>
    <ligand>
        <name>ATP</name>
        <dbReference type="ChEBI" id="CHEBI:30616"/>
    </ligand>
</feature>
<feature type="region of interest" description="Disordered" evidence="8">
    <location>
        <begin position="57"/>
        <end position="192"/>
    </location>
</feature>
<dbReference type="Pfam" id="PF00069">
    <property type="entry name" value="Pkinase"/>
    <property type="match status" value="1"/>
</dbReference>
<evidence type="ECO:0000256" key="1">
    <source>
        <dbReference type="ARBA" id="ARBA00022527"/>
    </source>
</evidence>
<feature type="compositionally biased region" description="Basic residues" evidence="8">
    <location>
        <begin position="115"/>
        <end position="131"/>
    </location>
</feature>
<dbReference type="GO" id="GO:0004674">
    <property type="term" value="F:protein serine/threonine kinase activity"/>
    <property type="evidence" value="ECO:0007669"/>
    <property type="project" value="UniProtKB-KW"/>
</dbReference>
<dbReference type="Gene3D" id="3.30.200.20">
    <property type="entry name" value="Phosphorylase Kinase, domain 1"/>
    <property type="match status" value="1"/>
</dbReference>
<accession>A0A6M2DRC1</accession>
<dbReference type="CDD" id="cd14134">
    <property type="entry name" value="PKc_CLK"/>
    <property type="match status" value="1"/>
</dbReference>
<dbReference type="InterPro" id="IPR017441">
    <property type="entry name" value="Protein_kinase_ATP_BS"/>
</dbReference>
<evidence type="ECO:0000256" key="7">
    <source>
        <dbReference type="PROSITE-ProRule" id="PRU10141"/>
    </source>
</evidence>
<dbReference type="PROSITE" id="PS00107">
    <property type="entry name" value="PROTEIN_KINASE_ATP"/>
    <property type="match status" value="1"/>
</dbReference>
<feature type="compositionally biased region" description="Basic and acidic residues" evidence="8">
    <location>
        <begin position="105"/>
        <end position="114"/>
    </location>
</feature>
<feature type="compositionally biased region" description="Basic residues" evidence="8">
    <location>
        <begin position="87"/>
        <end position="104"/>
    </location>
</feature>
<dbReference type="SMART" id="SM00220">
    <property type="entry name" value="S_TKc"/>
    <property type="match status" value="1"/>
</dbReference>
<keyword evidence="2" id="KW-0808">Transferase</keyword>
<protein>
    <submittedName>
        <fullName evidence="10">Putative serine/threonine protein kinase</fullName>
    </submittedName>
</protein>